<evidence type="ECO:0000259" key="1">
    <source>
        <dbReference type="Pfam" id="PF18289"/>
    </source>
</evidence>
<proteinExistence type="predicted"/>
<evidence type="ECO:0000313" key="2">
    <source>
        <dbReference type="EMBL" id="NXA43009.1"/>
    </source>
</evidence>
<comment type="caution">
    <text evidence="2">The sequence shown here is derived from an EMBL/GenBank/DDBJ whole genome shotgun (WGS) entry which is preliminary data.</text>
</comment>
<dbReference type="EMBL" id="VZSX01000254">
    <property type="protein sequence ID" value="NXA43009.1"/>
    <property type="molecule type" value="Genomic_DNA"/>
</dbReference>
<organism evidence="2 3">
    <name type="scientific">Eudromia elegans</name>
    <name type="common">Elegant crested-tinamou</name>
    <dbReference type="NCBI Taxonomy" id="8805"/>
    <lineage>
        <taxon>Eukaryota</taxon>
        <taxon>Metazoa</taxon>
        <taxon>Chordata</taxon>
        <taxon>Craniata</taxon>
        <taxon>Vertebrata</taxon>
        <taxon>Euteleostomi</taxon>
        <taxon>Archelosauria</taxon>
        <taxon>Archosauria</taxon>
        <taxon>Dinosauria</taxon>
        <taxon>Saurischia</taxon>
        <taxon>Theropoda</taxon>
        <taxon>Coelurosauria</taxon>
        <taxon>Aves</taxon>
        <taxon>Palaeognathae</taxon>
        <taxon>Tinamiformes</taxon>
        <taxon>Tinamidae</taxon>
        <taxon>Eudromia</taxon>
    </lineage>
</organism>
<dbReference type="OrthoDB" id="125906at2759"/>
<feature type="non-terminal residue" evidence="2">
    <location>
        <position position="1"/>
    </location>
</feature>
<dbReference type="AlphaFoldDB" id="A0A7K7VNL2"/>
<reference evidence="2 3" key="1">
    <citation type="submission" date="2019-09" db="EMBL/GenBank/DDBJ databases">
        <title>Bird 10,000 Genomes (B10K) Project - Family phase.</title>
        <authorList>
            <person name="Zhang G."/>
        </authorList>
    </citation>
    <scope>NUCLEOTIDE SEQUENCE [LARGE SCALE GENOMIC DNA]</scope>
    <source>
        <strain evidence="2">B10K-LSUMZ-16893</strain>
    </source>
</reference>
<dbReference type="Proteomes" id="UP000533954">
    <property type="component" value="Unassembled WGS sequence"/>
</dbReference>
<dbReference type="Pfam" id="PF18289">
    <property type="entry name" value="HU-CCDC81_euk_2"/>
    <property type="match status" value="1"/>
</dbReference>
<protein>
    <submittedName>
        <fullName evidence="2">CCD81 protein</fullName>
    </submittedName>
</protein>
<feature type="non-terminal residue" evidence="2">
    <location>
        <position position="139"/>
    </location>
</feature>
<dbReference type="InterPro" id="IPR026295">
    <property type="entry name" value="CCD81"/>
</dbReference>
<dbReference type="GO" id="GO:0005815">
    <property type="term" value="C:microtubule organizing center"/>
    <property type="evidence" value="ECO:0007669"/>
    <property type="project" value="TreeGrafter"/>
</dbReference>
<dbReference type="PANTHER" id="PTHR14362">
    <property type="entry name" value="COILED-COIL DOMAIN-CONTAINING PROTEIN 81"/>
    <property type="match status" value="1"/>
</dbReference>
<name>A0A7K7VNL2_EUDEL</name>
<dbReference type="InterPro" id="IPR040673">
    <property type="entry name" value="CCDC81_HU_dom_2"/>
</dbReference>
<sequence length="139" mass="15390">QGVLLEGLGTFCTVQEPLSLDAQEACLVSRPIFKLGMPMVSWQELTCPEVALPDNVKIEPVNYLLLLLVTSLPRHVVEACVQETIRLFTFHVQNKQHVAFDFTHIGVLTCHEDTLSMTFYGSCVTQLQKKAGFIAALGT</sequence>
<keyword evidence="3" id="KW-1185">Reference proteome</keyword>
<evidence type="ECO:0000313" key="3">
    <source>
        <dbReference type="Proteomes" id="UP000533954"/>
    </source>
</evidence>
<accession>A0A7K7VNL2</accession>
<gene>
    <name evidence="2" type="primary">Ccdc81_2</name>
    <name evidence="2" type="ORF">EUDELE_R02863</name>
</gene>
<feature type="domain" description="CCDC81 HU" evidence="1">
    <location>
        <begin position="58"/>
        <end position="130"/>
    </location>
</feature>
<dbReference type="PANTHER" id="PTHR14362:SF2">
    <property type="entry name" value="COILED-COIL DOMAIN-CONTAINING PROTEIN 81"/>
    <property type="match status" value="1"/>
</dbReference>